<dbReference type="EMBL" id="JBIAHM010000010">
    <property type="protein sequence ID" value="MFE9602260.1"/>
    <property type="molecule type" value="Genomic_DNA"/>
</dbReference>
<evidence type="ECO:0000256" key="1">
    <source>
        <dbReference type="SAM" id="MobiDB-lite"/>
    </source>
</evidence>
<organism evidence="3 4">
    <name type="scientific">Streptomyces hokutonensis</name>
    <dbReference type="NCBI Taxonomy" id="1306990"/>
    <lineage>
        <taxon>Bacteria</taxon>
        <taxon>Bacillati</taxon>
        <taxon>Actinomycetota</taxon>
        <taxon>Actinomycetes</taxon>
        <taxon>Kitasatosporales</taxon>
        <taxon>Streptomycetaceae</taxon>
        <taxon>Streptomyces</taxon>
    </lineage>
</organism>
<dbReference type="SUPFAM" id="SSF50370">
    <property type="entry name" value="Ricin B-like lectins"/>
    <property type="match status" value="1"/>
</dbReference>
<evidence type="ECO:0000259" key="2">
    <source>
        <dbReference type="SMART" id="SM00458"/>
    </source>
</evidence>
<dbReference type="RefSeq" id="WP_388110051.1">
    <property type="nucleotide sequence ID" value="NZ_JBIAHM010000010.1"/>
</dbReference>
<dbReference type="PROSITE" id="PS50231">
    <property type="entry name" value="RICIN_B_LECTIN"/>
    <property type="match status" value="1"/>
</dbReference>
<feature type="domain" description="Ricin B lectin" evidence="2">
    <location>
        <begin position="349"/>
        <end position="474"/>
    </location>
</feature>
<feature type="region of interest" description="Disordered" evidence="1">
    <location>
        <begin position="477"/>
        <end position="553"/>
    </location>
</feature>
<accession>A0ABW6M800</accession>
<sequence length="582" mass="60252">MAQLGDKAAGTRAVALLLARHWQATSEYAAICLATAESSASMVASAAFHQVLASRVTGGALRPQLLVSVREMVKKWAADERIPELLPELRKPTGGRGLRAARPGTSERRKLAERAFGRLPGASQCLLWHTEVEAEPITIPAGLLGVDEATATAALDQAREQFRAGCVRAHLELAPTPECRYYNRLLDVPIRRGGSLLPDVQRHLMTCRYCRFAAEQLSHFDGGLEVLLAETVLGWGARRYLDSRPGRATPGTAARAVRRPMGRHRPTPDGVLAFPRRHPKAAVVGVGLTSLALLATVLVSKGWTQGDTPDPQATWGAPSGSSSHQSPVAAPSSAGAESAAGAVGAGVVQQGVLRALASGLCLDAAGGRVRNGAAVTLAACSNSGAQQWSYDQDGLLRSLDDPGLCLAADTDRGTVTLAGCLVHAGEVHYDLTVRGELLLRWSQGLAVAPENGKKGARVVLAGRDGSAGQRWALGSAADAGAEGGQPADGGGGEAEGRGDVPRGGGPTTPEGGDVPQSPPTDLPQQDQPQNAPRAVQVACCEEPAPEPAPTTAADAVQPVVTVVGDVVNTVTDVIAGLVPARH</sequence>
<evidence type="ECO:0000313" key="4">
    <source>
        <dbReference type="Proteomes" id="UP001601303"/>
    </source>
</evidence>
<dbReference type="CDD" id="cd00161">
    <property type="entry name" value="beta-trefoil_Ricin-like"/>
    <property type="match status" value="1"/>
</dbReference>
<feature type="region of interest" description="Disordered" evidence="1">
    <location>
        <begin position="246"/>
        <end position="270"/>
    </location>
</feature>
<name>A0ABW6M800_9ACTN</name>
<dbReference type="SMART" id="SM00458">
    <property type="entry name" value="RICIN"/>
    <property type="match status" value="1"/>
</dbReference>
<feature type="region of interest" description="Disordered" evidence="1">
    <location>
        <begin position="305"/>
        <end position="333"/>
    </location>
</feature>
<evidence type="ECO:0000313" key="3">
    <source>
        <dbReference type="EMBL" id="MFE9602260.1"/>
    </source>
</evidence>
<proteinExistence type="predicted"/>
<comment type="caution">
    <text evidence="3">The sequence shown here is derived from an EMBL/GenBank/DDBJ whole genome shotgun (WGS) entry which is preliminary data.</text>
</comment>
<dbReference type="InterPro" id="IPR000772">
    <property type="entry name" value="Ricin_B_lectin"/>
</dbReference>
<feature type="compositionally biased region" description="Gly residues" evidence="1">
    <location>
        <begin position="481"/>
        <end position="493"/>
    </location>
</feature>
<dbReference type="InterPro" id="IPR035992">
    <property type="entry name" value="Ricin_B-like_lectins"/>
</dbReference>
<feature type="compositionally biased region" description="Basic residues" evidence="1">
    <location>
        <begin position="256"/>
        <end position="265"/>
    </location>
</feature>
<dbReference type="Proteomes" id="UP001601303">
    <property type="component" value="Unassembled WGS sequence"/>
</dbReference>
<dbReference type="Gene3D" id="2.80.10.50">
    <property type="match status" value="1"/>
</dbReference>
<keyword evidence="4" id="KW-1185">Reference proteome</keyword>
<dbReference type="Pfam" id="PF00652">
    <property type="entry name" value="Ricin_B_lectin"/>
    <property type="match status" value="1"/>
</dbReference>
<protein>
    <submittedName>
        <fullName evidence="3">RICIN domain-containing protein</fullName>
    </submittedName>
</protein>
<reference evidence="3 4" key="1">
    <citation type="submission" date="2024-10" db="EMBL/GenBank/DDBJ databases">
        <title>The Natural Products Discovery Center: Release of the First 8490 Sequenced Strains for Exploring Actinobacteria Biosynthetic Diversity.</title>
        <authorList>
            <person name="Kalkreuter E."/>
            <person name="Kautsar S.A."/>
            <person name="Yang D."/>
            <person name="Bader C.D."/>
            <person name="Teijaro C.N."/>
            <person name="Fluegel L."/>
            <person name="Davis C.M."/>
            <person name="Simpson J.R."/>
            <person name="Lauterbach L."/>
            <person name="Steele A.D."/>
            <person name="Gui C."/>
            <person name="Meng S."/>
            <person name="Li G."/>
            <person name="Viehrig K."/>
            <person name="Ye F."/>
            <person name="Su P."/>
            <person name="Kiefer A.F."/>
            <person name="Nichols A."/>
            <person name="Cepeda A.J."/>
            <person name="Yan W."/>
            <person name="Fan B."/>
            <person name="Jiang Y."/>
            <person name="Adhikari A."/>
            <person name="Zheng C.-J."/>
            <person name="Schuster L."/>
            <person name="Cowan T.M."/>
            <person name="Smanski M.J."/>
            <person name="Chevrette M.G."/>
            <person name="De Carvalho L.P.S."/>
            <person name="Shen B."/>
        </authorList>
    </citation>
    <scope>NUCLEOTIDE SEQUENCE [LARGE SCALE GENOMIC DNA]</scope>
    <source>
        <strain evidence="3 4">NPDC006488</strain>
    </source>
</reference>
<gene>
    <name evidence="3" type="ORF">ACFYNQ_27315</name>
</gene>